<comment type="subcellular location">
    <subcellularLocation>
        <location evidence="8">Mitochondrion</location>
    </subcellularLocation>
</comment>
<keyword evidence="13" id="KW-1185">Reference proteome</keyword>
<name>A0A1E3IB24_9TREE</name>
<dbReference type="OrthoDB" id="333024at2759"/>
<evidence type="ECO:0000313" key="12">
    <source>
        <dbReference type="EMBL" id="ODN84961.1"/>
    </source>
</evidence>
<evidence type="ECO:0000256" key="1">
    <source>
        <dbReference type="ARBA" id="ARBA00001974"/>
    </source>
</evidence>
<dbReference type="EC" id="1.18.1.6" evidence="8"/>
<reference evidence="12 13" key="1">
    <citation type="submission" date="2016-06" db="EMBL/GenBank/DDBJ databases">
        <title>Evolution of pathogenesis and genome organization in the Tremellales.</title>
        <authorList>
            <person name="Cuomo C."/>
            <person name="Litvintseva A."/>
            <person name="Heitman J."/>
            <person name="Chen Y."/>
            <person name="Sun S."/>
            <person name="Springer D."/>
            <person name="Dromer F."/>
            <person name="Young S."/>
            <person name="Zeng Q."/>
            <person name="Chapman S."/>
            <person name="Gujja S."/>
            <person name="Saif S."/>
            <person name="Birren B."/>
        </authorList>
    </citation>
    <scope>NUCLEOTIDE SEQUENCE [LARGE SCALE GENOMIC DNA]</scope>
    <source>
        <strain evidence="12 13">CBS 6039</strain>
    </source>
</reference>
<dbReference type="Gene3D" id="3.50.50.60">
    <property type="entry name" value="FAD/NAD(P)-binding domain"/>
    <property type="match status" value="1"/>
</dbReference>
<feature type="binding site" evidence="10">
    <location>
        <begin position="212"/>
        <end position="215"/>
    </location>
    <ligand>
        <name>NADP(+)</name>
        <dbReference type="ChEBI" id="CHEBI:58349"/>
    </ligand>
</feature>
<evidence type="ECO:0000256" key="7">
    <source>
        <dbReference type="ARBA" id="ARBA00048933"/>
    </source>
</evidence>
<evidence type="ECO:0000256" key="11">
    <source>
        <dbReference type="SAM" id="MobiDB-lite"/>
    </source>
</evidence>
<dbReference type="PANTHER" id="PTHR48467:SF1">
    <property type="entry name" value="GLUTAMATE SYNTHASE 1 [NADH], CHLOROPLASTIC-LIKE"/>
    <property type="match status" value="1"/>
</dbReference>
<evidence type="ECO:0000256" key="4">
    <source>
        <dbReference type="ARBA" id="ARBA00022827"/>
    </source>
</evidence>
<feature type="binding site" evidence="9">
    <location>
        <position position="66"/>
    </location>
    <ligand>
        <name>FAD</name>
        <dbReference type="ChEBI" id="CHEBI:57692"/>
    </ligand>
</feature>
<comment type="catalytic activity">
    <reaction evidence="7 8">
        <text>2 reduced [adrenodoxin] + NADP(+) + H(+) = 2 oxidized [adrenodoxin] + NADPH</text>
        <dbReference type="Rhea" id="RHEA:42312"/>
        <dbReference type="Rhea" id="RHEA-COMP:9998"/>
        <dbReference type="Rhea" id="RHEA-COMP:9999"/>
        <dbReference type="ChEBI" id="CHEBI:15378"/>
        <dbReference type="ChEBI" id="CHEBI:33737"/>
        <dbReference type="ChEBI" id="CHEBI:33738"/>
        <dbReference type="ChEBI" id="CHEBI:57783"/>
        <dbReference type="ChEBI" id="CHEBI:58349"/>
        <dbReference type="EC" id="1.18.1.6"/>
    </reaction>
</comment>
<gene>
    <name evidence="12" type="ORF">L202_00805</name>
</gene>
<feature type="binding site" evidence="9">
    <location>
        <position position="439"/>
    </location>
    <ligand>
        <name>FAD</name>
        <dbReference type="ChEBI" id="CHEBI:57692"/>
    </ligand>
</feature>
<comment type="cofactor">
    <cofactor evidence="1 8 9">
        <name>FAD</name>
        <dbReference type="ChEBI" id="CHEBI:57692"/>
    </cofactor>
</comment>
<feature type="compositionally biased region" description="Low complexity" evidence="11">
    <location>
        <begin position="477"/>
        <end position="488"/>
    </location>
</feature>
<dbReference type="RefSeq" id="XP_018998764.1">
    <property type="nucleotide sequence ID" value="XM_019134059.1"/>
</dbReference>
<keyword evidence="6 8" id="KW-0560">Oxidoreductase</keyword>
<evidence type="ECO:0000256" key="2">
    <source>
        <dbReference type="ARBA" id="ARBA00008312"/>
    </source>
</evidence>
<dbReference type="AlphaFoldDB" id="A0A1E3IB24"/>
<dbReference type="GO" id="GO:0016491">
    <property type="term" value="F:oxidoreductase activity"/>
    <property type="evidence" value="ECO:0007669"/>
    <property type="project" value="UniProtKB-KW"/>
</dbReference>
<dbReference type="PIRSF" id="PIRSF000362">
    <property type="entry name" value="FNR"/>
    <property type="match status" value="1"/>
</dbReference>
<feature type="region of interest" description="Disordered" evidence="11">
    <location>
        <begin position="466"/>
        <end position="503"/>
    </location>
</feature>
<feature type="binding site" evidence="9">
    <location>
        <position position="38"/>
    </location>
    <ligand>
        <name>FAD</name>
        <dbReference type="ChEBI" id="CHEBI:57692"/>
    </ligand>
</feature>
<feature type="binding site" evidence="10">
    <location>
        <position position="268"/>
    </location>
    <ligand>
        <name>NADP(+)</name>
        <dbReference type="ChEBI" id="CHEBI:58349"/>
    </ligand>
</feature>
<dbReference type="Proteomes" id="UP000094065">
    <property type="component" value="Unassembled WGS sequence"/>
</dbReference>
<dbReference type="GeneID" id="30152114"/>
<dbReference type="EMBL" id="AWGJ01000001">
    <property type="protein sequence ID" value="ODN84961.1"/>
    <property type="molecule type" value="Genomic_DNA"/>
</dbReference>
<evidence type="ECO:0000256" key="5">
    <source>
        <dbReference type="ARBA" id="ARBA00022857"/>
    </source>
</evidence>
<feature type="binding site" evidence="9">
    <location>
        <begin position="446"/>
        <end position="448"/>
    </location>
    <ligand>
        <name>FAD</name>
        <dbReference type="ChEBI" id="CHEBI:57692"/>
    </ligand>
</feature>
<feature type="binding site" evidence="10">
    <location>
        <position position="446"/>
    </location>
    <ligand>
        <name>NADP(+)</name>
        <dbReference type="ChEBI" id="CHEBI:58349"/>
    </ligand>
</feature>
<dbReference type="GO" id="GO:0005739">
    <property type="term" value="C:mitochondrion"/>
    <property type="evidence" value="ECO:0007669"/>
    <property type="project" value="UniProtKB-SubCell"/>
</dbReference>
<evidence type="ECO:0000256" key="8">
    <source>
        <dbReference type="PIRNR" id="PIRNR000362"/>
    </source>
</evidence>
<feature type="binding site" evidence="9">
    <location>
        <position position="74"/>
    </location>
    <ligand>
        <name>FAD</name>
        <dbReference type="ChEBI" id="CHEBI:57692"/>
    </ligand>
</feature>
<keyword evidence="4 8" id="KW-0274">FAD</keyword>
<evidence type="ECO:0000256" key="3">
    <source>
        <dbReference type="ARBA" id="ARBA00022630"/>
    </source>
</evidence>
<dbReference type="InterPro" id="IPR036188">
    <property type="entry name" value="FAD/NAD-bd_sf"/>
</dbReference>
<dbReference type="PANTHER" id="PTHR48467">
    <property type="entry name" value="GLUTAMATE SYNTHASE 1 [NADH], CHLOROPLASTIC-LIKE"/>
    <property type="match status" value="1"/>
</dbReference>
<proteinExistence type="inferred from homology"/>
<feature type="binding site" evidence="10">
    <location>
        <begin position="256"/>
        <end position="257"/>
    </location>
    <ligand>
        <name>NADP(+)</name>
        <dbReference type="ChEBI" id="CHEBI:58349"/>
    </ligand>
</feature>
<organism evidence="12 13">
    <name type="scientific">Cryptococcus amylolentus CBS 6039</name>
    <dbReference type="NCBI Taxonomy" id="1295533"/>
    <lineage>
        <taxon>Eukaryota</taxon>
        <taxon>Fungi</taxon>
        <taxon>Dikarya</taxon>
        <taxon>Basidiomycota</taxon>
        <taxon>Agaricomycotina</taxon>
        <taxon>Tremellomycetes</taxon>
        <taxon>Tremellales</taxon>
        <taxon>Cryptococcaceae</taxon>
        <taxon>Cryptococcus</taxon>
    </lineage>
</organism>
<accession>A0A1E3IB24</accession>
<evidence type="ECO:0000256" key="9">
    <source>
        <dbReference type="PIRSR" id="PIRSR000362-1"/>
    </source>
</evidence>
<protein>
    <recommendedName>
        <fullName evidence="8">NADPH:adrenodoxin oxidoreductase, mitochondrial</fullName>
        <ecNumber evidence="8">1.18.1.6</ecNumber>
    </recommendedName>
</protein>
<evidence type="ECO:0000313" key="13">
    <source>
        <dbReference type="Proteomes" id="UP000094065"/>
    </source>
</evidence>
<keyword evidence="3 8" id="KW-0285">Flavoprotein</keyword>
<dbReference type="Gene3D" id="3.40.50.720">
    <property type="entry name" value="NAD(P)-binding Rossmann-like Domain"/>
    <property type="match status" value="1"/>
</dbReference>
<dbReference type="PRINTS" id="PR00368">
    <property type="entry name" value="FADPNR"/>
</dbReference>
<dbReference type="InterPro" id="IPR055275">
    <property type="entry name" value="Ferredox_Rdtase"/>
</dbReference>
<dbReference type="InterPro" id="IPR021163">
    <property type="entry name" value="Ferredox_Rdtase_adrenod"/>
</dbReference>
<evidence type="ECO:0000256" key="6">
    <source>
        <dbReference type="ARBA" id="ARBA00023002"/>
    </source>
</evidence>
<sequence length="555" mass="59282">MLLPRSLPHPHLSSRLSRCLSTSSRAPLKVAIIGAGPSGFYTASRILSLLPANSPEGNGVEVHMYERLPTPYGLARYGVAPDHPEVKNCQHKFDELAPDPRFKYFGNVLISSQSSSSPSAPSPSTALSSYTYPHALRLSFQDIIPYYTTLVLTYGASLSNPLNSVPGSSSSDNPLEGVYPALALVSWYNSHPAYADLPVDLRGVKDVSVVGQGNVALDVARLLLKPVEDLAKTDLSDDVLDVFSKSSVDKVRVVGRRGPGQVAFTTKEFREILAIPGVGYPGIDPDLMDEAKAGVPPGNGERMRKRLLQLMDKQQDGKKVLELDFMKGPKAFLPNPQGGRVGEVEWNINALLSTPTLAPNSPGDSPAASSLVAKATGQTSKTPADMVVESVGYRSEPLTGPGHEWDLPFDVVKGRVHNVGGRVVDHEGVPVNGVYAAGWAARGPVGVIASTMHDAYSLSSVILDDHLSPSPSPSPSSSPSTSPSSTKPPYTPLNTSPLPGLPERIINAANEGKVVVDLDGWGRIDQAERERAKLAGSGKEREKFRRVEEMLSVLA</sequence>
<feature type="binding site" evidence="9">
    <location>
        <position position="110"/>
    </location>
    <ligand>
        <name>FAD</name>
        <dbReference type="ChEBI" id="CHEBI:57692"/>
    </ligand>
</feature>
<dbReference type="STRING" id="1295533.A0A1E3IB24"/>
<keyword evidence="5 8" id="KW-0521">NADP</keyword>
<comment type="caution">
    <text evidence="12">The sequence shown here is derived from an EMBL/GenBank/DDBJ whole genome shotgun (WGS) entry which is preliminary data.</text>
</comment>
<keyword evidence="8" id="KW-0496">Mitochondrion</keyword>
<dbReference type="SUPFAM" id="SSF51971">
    <property type="entry name" value="Nucleotide-binding domain"/>
    <property type="match status" value="1"/>
</dbReference>
<evidence type="ECO:0000256" key="10">
    <source>
        <dbReference type="PIRSR" id="PIRSR000362-2"/>
    </source>
</evidence>
<comment type="similarity">
    <text evidence="2 8">Belongs to the ferredoxin--NADP reductase type 1 family.</text>
</comment>